<name>A0A640SJ21_9ACTN</name>
<reference evidence="3 5" key="1">
    <citation type="submission" date="2019-12" db="EMBL/GenBank/DDBJ databases">
        <title>Whole genome shotgun sequence of Streptomyces caniferus NBRC 15389.</title>
        <authorList>
            <person name="Ichikawa N."/>
            <person name="Kimura A."/>
            <person name="Kitahashi Y."/>
            <person name="Komaki H."/>
            <person name="Tamura T."/>
        </authorList>
    </citation>
    <scope>NUCLEOTIDE SEQUENCE [LARGE SCALE GENOMIC DNA]</scope>
    <source>
        <strain evidence="3 5">NBRC 15389</strain>
    </source>
</reference>
<organism evidence="3 5">
    <name type="scientific">Streptomyces caniferus</name>
    <dbReference type="NCBI Taxonomy" id="285557"/>
    <lineage>
        <taxon>Bacteria</taxon>
        <taxon>Bacillati</taxon>
        <taxon>Actinomycetota</taxon>
        <taxon>Actinomycetes</taxon>
        <taxon>Kitasatosporales</taxon>
        <taxon>Streptomycetaceae</taxon>
        <taxon>Streptomyces</taxon>
    </lineage>
</organism>
<evidence type="ECO:0000256" key="2">
    <source>
        <dbReference type="SAM" id="SignalP"/>
    </source>
</evidence>
<evidence type="ECO:0000313" key="5">
    <source>
        <dbReference type="Proteomes" id="UP000435837"/>
    </source>
</evidence>
<feature type="signal peptide" evidence="2">
    <location>
        <begin position="1"/>
        <end position="25"/>
    </location>
</feature>
<evidence type="ECO:0000313" key="4">
    <source>
        <dbReference type="EMBL" id="WUS24261.1"/>
    </source>
</evidence>
<keyword evidence="6" id="KW-1185">Reference proteome</keyword>
<reference evidence="4" key="2">
    <citation type="submission" date="2022-10" db="EMBL/GenBank/DDBJ databases">
        <title>The complete genomes of actinobacterial strains from the NBC collection.</title>
        <authorList>
            <person name="Joergensen T.S."/>
            <person name="Alvarez Arevalo M."/>
            <person name="Sterndorff E.B."/>
            <person name="Faurdal D."/>
            <person name="Vuksanovic O."/>
            <person name="Mourched A.-S."/>
            <person name="Charusanti P."/>
            <person name="Shaw S."/>
            <person name="Blin K."/>
            <person name="Weber T."/>
        </authorList>
    </citation>
    <scope>NUCLEOTIDE SEQUENCE</scope>
    <source>
        <strain evidence="4">NBC_01256</strain>
    </source>
</reference>
<dbReference type="AlphaFoldDB" id="A0A640SJ21"/>
<evidence type="ECO:0000313" key="6">
    <source>
        <dbReference type="Proteomes" id="UP001432292"/>
    </source>
</evidence>
<keyword evidence="2" id="KW-0732">Signal</keyword>
<dbReference type="Proteomes" id="UP000435837">
    <property type="component" value="Unassembled WGS sequence"/>
</dbReference>
<feature type="region of interest" description="Disordered" evidence="1">
    <location>
        <begin position="30"/>
        <end position="57"/>
    </location>
</feature>
<accession>A0A640SJ21</accession>
<dbReference type="EMBL" id="BLIN01000005">
    <property type="protein sequence ID" value="GFE11098.1"/>
    <property type="molecule type" value="Genomic_DNA"/>
</dbReference>
<evidence type="ECO:0000313" key="3">
    <source>
        <dbReference type="EMBL" id="GFE11098.1"/>
    </source>
</evidence>
<dbReference type="RefSeq" id="WP_159481810.1">
    <property type="nucleotide sequence ID" value="NZ_BAAATH010000001.1"/>
</dbReference>
<dbReference type="GeneID" id="96636857"/>
<gene>
    <name evidence="4" type="ORF">OG727_19380</name>
    <name evidence="3" type="ORF">Scani_73660</name>
</gene>
<sequence>MRTRLAAGAVGTAVLLTLFGGSVAAADGTDHITPAPGAPARMHDSTPFLHNSPVRINNRPVGRYDRMGRFRDNPLQATTCALGTALGRLTGRGNDCVASRYGLPT</sequence>
<evidence type="ECO:0000256" key="1">
    <source>
        <dbReference type="SAM" id="MobiDB-lite"/>
    </source>
</evidence>
<protein>
    <submittedName>
        <fullName evidence="3">Uncharacterized protein</fullName>
    </submittedName>
</protein>
<proteinExistence type="predicted"/>
<dbReference type="OrthoDB" id="4335078at2"/>
<dbReference type="EMBL" id="CP108473">
    <property type="protein sequence ID" value="WUS24261.1"/>
    <property type="molecule type" value="Genomic_DNA"/>
</dbReference>
<dbReference type="Proteomes" id="UP001432292">
    <property type="component" value="Chromosome"/>
</dbReference>
<feature type="chain" id="PRO_5024971613" evidence="2">
    <location>
        <begin position="26"/>
        <end position="105"/>
    </location>
</feature>